<evidence type="ECO:0000313" key="2">
    <source>
        <dbReference type="EMBL" id="SDF98038.1"/>
    </source>
</evidence>
<dbReference type="EMBL" id="FNCK01000002">
    <property type="protein sequence ID" value="SDF98038.1"/>
    <property type="molecule type" value="Genomic_DNA"/>
</dbReference>
<feature type="transmembrane region" description="Helical" evidence="1">
    <location>
        <begin position="12"/>
        <end position="34"/>
    </location>
</feature>
<dbReference type="Gene3D" id="2.60.320.10">
    <property type="entry name" value="N-utilization substance G protein NusG, insert domain"/>
    <property type="match status" value="1"/>
</dbReference>
<keyword evidence="3" id="KW-1185">Reference proteome</keyword>
<gene>
    <name evidence="2" type="ORF">SAMN05421791_10294</name>
</gene>
<name>A0A1G7QHV0_9LACT</name>
<organism evidence="2 3">
    <name type="scientific">Facklamia miroungae</name>
    <dbReference type="NCBI Taxonomy" id="120956"/>
    <lineage>
        <taxon>Bacteria</taxon>
        <taxon>Bacillati</taxon>
        <taxon>Bacillota</taxon>
        <taxon>Bacilli</taxon>
        <taxon>Lactobacillales</taxon>
        <taxon>Aerococcaceae</taxon>
        <taxon>Facklamia</taxon>
    </lineage>
</organism>
<keyword evidence="1" id="KW-0812">Transmembrane</keyword>
<protein>
    <submittedName>
        <fullName evidence="2">Uncharacterized protein</fullName>
    </submittedName>
</protein>
<keyword evidence="1" id="KW-0472">Membrane</keyword>
<keyword evidence="1" id="KW-1133">Transmembrane helix</keyword>
<dbReference type="OrthoDB" id="47603at2"/>
<dbReference type="CDD" id="cd09911">
    <property type="entry name" value="Lin0431_like"/>
    <property type="match status" value="1"/>
</dbReference>
<evidence type="ECO:0000313" key="3">
    <source>
        <dbReference type="Proteomes" id="UP000199708"/>
    </source>
</evidence>
<dbReference type="RefSeq" id="WP_090289186.1">
    <property type="nucleotide sequence ID" value="NZ_FNCK01000002.1"/>
</dbReference>
<dbReference type="Proteomes" id="UP000199708">
    <property type="component" value="Unassembled WGS sequence"/>
</dbReference>
<dbReference type="STRING" id="120956.SAMN05421791_10294"/>
<dbReference type="Pfam" id="PF07009">
    <property type="entry name" value="NusG_II"/>
    <property type="match status" value="1"/>
</dbReference>
<dbReference type="AlphaFoldDB" id="A0A1G7QHV0"/>
<evidence type="ECO:0000256" key="1">
    <source>
        <dbReference type="SAM" id="Phobius"/>
    </source>
</evidence>
<proteinExistence type="predicted"/>
<reference evidence="2 3" key="1">
    <citation type="submission" date="2016-10" db="EMBL/GenBank/DDBJ databases">
        <authorList>
            <person name="de Groot N.N."/>
        </authorList>
    </citation>
    <scope>NUCLEOTIDE SEQUENCE [LARGE SCALE GENOMIC DNA]</scope>
    <source>
        <strain evidence="2 3">ATCC BAA-466</strain>
    </source>
</reference>
<dbReference type="InterPro" id="IPR038690">
    <property type="entry name" value="NusG_2_sf"/>
</dbReference>
<accession>A0A1G7QHV0</accession>
<sequence length="142" mass="16320">MKKIFAMMKPFDYLLILFALAVSFVPFLITGWFYQDTVNDQPLQAVVKIHGQVVDEFILSKKAGHIEKRYEPNRDQYNIVEQVNEKIRVKEDNSPDQIAVKTGWISKPGQVSVCLPHHLIIEIKGSIDPDELILPFPEETIN</sequence>